<dbReference type="SMART" id="SM01137">
    <property type="entry name" value="DMAP_binding"/>
    <property type="match status" value="1"/>
</dbReference>
<feature type="compositionally biased region" description="Polar residues" evidence="1">
    <location>
        <begin position="497"/>
        <end position="514"/>
    </location>
</feature>
<feature type="region of interest" description="Disordered" evidence="1">
    <location>
        <begin position="94"/>
        <end position="131"/>
    </location>
</feature>
<dbReference type="SUPFAM" id="SSF56801">
    <property type="entry name" value="Acetyl-CoA synthetase-like"/>
    <property type="match status" value="3"/>
</dbReference>
<dbReference type="InterPro" id="IPR000873">
    <property type="entry name" value="AMP-dep_synth/lig_dom"/>
</dbReference>
<feature type="compositionally biased region" description="Polar residues" evidence="1">
    <location>
        <begin position="244"/>
        <end position="260"/>
    </location>
</feature>
<keyword evidence="4" id="KW-1185">Reference proteome</keyword>
<sequence>MDSEFSDLNIPKEFIDSYRELETDFSEGYITQKGFEKKVQALCKRFSIPESVSLNGQISHSSSGSNNVAPNQNTYSDSNSVLLQSLKDFTLDQQTANPQDSSRKYSLHEPFPNEIENSSKSDQSTDKSKSASPLHLYEFNKPIFGLDLNFSDEDVDIDLNSSKYLKKSFYNKQSISPSSSHHLSKSISDGESDEADLLHNLINSNLHVSNEPFISGRNLSISSSSSRASYESDTHPGFITLKQITNAASTRDNKSPSGRNASLPIPDSTASNRNLEQSEAFEFSSNLKFDHSSLRTERNRLKSYAFRTSIYPDFSNDFEKIETPEVPPLPTSHIHETDSRTHHNENETVSRFSSSPGRIGGRDSFTEPSSPGKLPDFDAYSNLDNSRIAQPFGSPPQSNAKSSNLADNFPRSKPSTSIHTIHSSLNTKKTNSVLSRDTSSSKPPGFKLNPEPGFHKENPVSFDENNPNPNIDSLTSPSFNSLGSPGFYSFESKSPENHLNQNNLDPTENHNPQILLNSLGTKADTRNNKSDNSSKIAPELSNTFVHSLKANSPIQFSVSAKDGISQSGHSVPAKDSISRPQPDIISMSHLQKINTLPFLADSVYAHSDSGPLPSANTELQINKVSSLNDGNAKTHKKSNRQTFYSPYEKSLLDSPELSRLSGFGDIHSILRYRAETTPKQTAFSCIDKNGVEVNGITWSNLYIQSLQIYKLLISNNVRYKGDKVALVFRRYEFINYISSLFACFHGGFIAVPLISSDSLADLSHILKTTRCKLALSTQLNIDALSIDLNNRNGSVSFDSTIFLREVKWVNVSSTIIDHSYSSPKPSKLIASDTAYIEFTKNPSGELKGVVISHGSLLAQCLSWVVNTGMLGTIKHFSNKPESAIDASLKSLSNPTNSSPAKDAEKFSKSNPKGLNYSAINQLKNNAHSMLNPRTANAMLSANSRAQSYSPALKPVSSKQSSTSLKSKFFNNKLFNKLKNAHELNSETGNARYQSVDLSQGLPRKQNQNINAFEKQSDSRSVRSVQIEHLRHNSSVFPENHSLSSSKDVLLIQIEPRQMIGLSLGVFTGVFSGHETIYLSKNVLENPGLYLRILTKYNVTIVLGDYLGLQKVLMTALDNPQVIDAYNDLSPPSLHNLRLLLINTHTIDLEFHRMFNSAVLRKYGCPLGIILETYKYPVLNPVCTLPELGGILVSMINNKSPVANQASNGAQSFLSSNNGSLGLNNGIVDIFVNKTEFHKLKIVLVENQSYSSVNDDSNVLKISVFGSVAQNTRVAIVDPENKVLCDFGDIGEIWMDSDCAPSGFWVLPRLSESIFNSQFFYLESDIPKTSTEKYLRTGLMGAIVNGNILILGYYEDILKTFRTRQLIQDSGNLEMSSYFFNEISLALKSYYSPSIDVVAFEIQIKDSSLIVVLFEIPLATPSLALVSEDIYNLLLKRCDLTSFAIGLCAPNTLPRAYQYGQLSVNTFLSRQAWESGNIDCLYVRYSTEYLYLGPSTILPKNQNPFLGSQDSSQNKLAMIHGSWLQLTGYEQVKTSLDDISNVNLAEFASITQILIFRSSQQPGAKVFSDYESRGTENNSISFHNAIVRITDISKYMSTKMTVIAGEYVIIILQTGIELALALHSCFAIGAIPIPIAPLEPDQIQELISVVVATSKQYSVKTILLDFKIESRLMEIPSFSMLLKQRKIRLLNLSKKLPRVNPQFMLGLDAFQPYISTDPDSTALVMVYNNILSSAPTFVSLSRKNIINFCIQQKVDFHLTSNNPIIASARSYNGYGLLQLSCLGVFVGCQTIILPPAQFFMNPLAWMGLVSKFKIKNPFITVPMLEHAMNMLESKNTNSTFQELKASSRRILGPVISLAHVSNLIVATEDPLRPELVRKFSSFLLKFNLNPNVINPLYGCQMCVYISTSAYLGVESLTLALDDIALQHGEVVPIFSQYQNTTNGVEKTNLIDQPGSENNIQLGHPNQGESAFKTSPFVLRDSGKVSSSTLVAIVDPETKAILPAGKIGEIWVYSESGAVEISSINRRLSSSMNNMSQRNSGYDIDGDLNILSIKPQNSIDRILSPANNQANKYNYVRTGDYGFLYLDTKNPEHIQSREPYLFVMGKMNDVLTFNGYSYLRSVISQEIISVLMNLYGASEDCVIIDTILSKYPLRSSFKGGYSSTIPVSRNKSLSKNSFRGDNKSIHSFNLDRSSINGPSKARADSDSLSHSISLKYSSNVQTGFKNDLALGKYQQASNNQSLQKPHLAYDSDNLDSQISKRYVTIITIDESLISQKKLGNLASVVFTHVLSKCNFPLNEIIFVKRNSLPRTRIFYKKTILSTILYESGQLSVLSTFLF</sequence>
<dbReference type="GO" id="GO:0005829">
    <property type="term" value="C:cytosol"/>
    <property type="evidence" value="ECO:0007669"/>
    <property type="project" value="TreeGrafter"/>
</dbReference>
<feature type="region of interest" description="Disordered" evidence="1">
    <location>
        <begin position="57"/>
        <end position="76"/>
    </location>
</feature>
<dbReference type="Pfam" id="PF00501">
    <property type="entry name" value="AMP-binding"/>
    <property type="match status" value="2"/>
</dbReference>
<feature type="compositionally biased region" description="Polar residues" evidence="1">
    <location>
        <begin position="463"/>
        <end position="483"/>
    </location>
</feature>
<feature type="region of interest" description="Disordered" evidence="1">
    <location>
        <begin position="321"/>
        <end position="514"/>
    </location>
</feature>
<feature type="compositionally biased region" description="Basic and acidic residues" evidence="1">
    <location>
        <begin position="333"/>
        <end position="348"/>
    </location>
</feature>
<gene>
    <name evidence="3" type="ORF">BB560_005825</name>
</gene>
<name>A0A2T9YUR8_9FUNG</name>
<dbReference type="PANTHER" id="PTHR22754:SF32">
    <property type="entry name" value="DISCO-INTERACTING PROTEIN 2"/>
    <property type="match status" value="1"/>
</dbReference>
<protein>
    <recommendedName>
        <fullName evidence="2">DMAP1-binding domain-containing protein</fullName>
    </recommendedName>
</protein>
<dbReference type="Pfam" id="PF06464">
    <property type="entry name" value="DMAP_binding"/>
    <property type="match status" value="1"/>
</dbReference>
<feature type="compositionally biased region" description="Polar residues" evidence="1">
    <location>
        <begin position="395"/>
        <end position="406"/>
    </location>
</feature>
<evidence type="ECO:0000313" key="4">
    <source>
        <dbReference type="Proteomes" id="UP000245609"/>
    </source>
</evidence>
<proteinExistence type="predicted"/>
<dbReference type="Pfam" id="PF24919">
    <property type="entry name" value="Mug62"/>
    <property type="match status" value="1"/>
</dbReference>
<dbReference type="EMBL" id="MBFS01002515">
    <property type="protein sequence ID" value="PVU96097.1"/>
    <property type="molecule type" value="Genomic_DNA"/>
</dbReference>
<feature type="compositionally biased region" description="Polar residues" evidence="1">
    <location>
        <begin position="889"/>
        <end position="899"/>
    </location>
</feature>
<feature type="region of interest" description="Disordered" evidence="1">
    <location>
        <begin position="244"/>
        <end position="272"/>
    </location>
</feature>
<dbReference type="STRING" id="133381.A0A2T9YUR8"/>
<comment type="caution">
    <text evidence="3">The sequence shown here is derived from an EMBL/GenBank/DDBJ whole genome shotgun (WGS) entry which is preliminary data.</text>
</comment>
<evidence type="ECO:0000259" key="2">
    <source>
        <dbReference type="SMART" id="SM01137"/>
    </source>
</evidence>
<dbReference type="PANTHER" id="PTHR22754">
    <property type="entry name" value="DISCO-INTERACTING PROTEIN 2 DIP2 -RELATED"/>
    <property type="match status" value="1"/>
</dbReference>
<evidence type="ECO:0000256" key="1">
    <source>
        <dbReference type="SAM" id="MobiDB-lite"/>
    </source>
</evidence>
<reference evidence="3 4" key="1">
    <citation type="journal article" date="2018" name="MBio">
        <title>Comparative Genomics Reveals the Core Gene Toolbox for the Fungus-Insect Symbiosis.</title>
        <authorList>
            <person name="Wang Y."/>
            <person name="Stata M."/>
            <person name="Wang W."/>
            <person name="Stajich J.E."/>
            <person name="White M.M."/>
            <person name="Moncalvo J.M."/>
        </authorList>
    </citation>
    <scope>NUCLEOTIDE SEQUENCE [LARGE SCALE GENOMIC DNA]</scope>
    <source>
        <strain evidence="3 4">SC-DP-2</strain>
    </source>
</reference>
<evidence type="ECO:0000313" key="3">
    <source>
        <dbReference type="EMBL" id="PVU96097.1"/>
    </source>
</evidence>
<feature type="compositionally biased region" description="Polar residues" evidence="1">
    <location>
        <begin position="413"/>
        <end position="442"/>
    </location>
</feature>
<accession>A0A2T9YUR8</accession>
<dbReference type="Gene3D" id="3.40.50.12780">
    <property type="entry name" value="N-terminal domain of ligase-like"/>
    <property type="match status" value="3"/>
</dbReference>
<feature type="compositionally biased region" description="Basic and acidic residues" evidence="1">
    <location>
        <begin position="117"/>
        <end position="129"/>
    </location>
</feature>
<dbReference type="InterPro" id="IPR042099">
    <property type="entry name" value="ANL_N_sf"/>
</dbReference>
<feature type="domain" description="DMAP1-binding" evidence="2">
    <location>
        <begin position="9"/>
        <end position="119"/>
    </location>
</feature>
<dbReference type="OrthoDB" id="69964at2759"/>
<dbReference type="InterPro" id="IPR010506">
    <property type="entry name" value="DMAP1-bd"/>
</dbReference>
<dbReference type="InterPro" id="IPR056881">
    <property type="entry name" value="Mug62_dom"/>
</dbReference>
<dbReference type="Proteomes" id="UP000245609">
    <property type="component" value="Unassembled WGS sequence"/>
</dbReference>
<organism evidence="3 4">
    <name type="scientific">Smittium megazygosporum</name>
    <dbReference type="NCBI Taxonomy" id="133381"/>
    <lineage>
        <taxon>Eukaryota</taxon>
        <taxon>Fungi</taxon>
        <taxon>Fungi incertae sedis</taxon>
        <taxon>Zoopagomycota</taxon>
        <taxon>Kickxellomycotina</taxon>
        <taxon>Harpellomycetes</taxon>
        <taxon>Harpellales</taxon>
        <taxon>Legeriomycetaceae</taxon>
        <taxon>Smittium</taxon>
    </lineage>
</organism>
<feature type="region of interest" description="Disordered" evidence="1">
    <location>
        <begin position="888"/>
        <end position="914"/>
    </location>
</feature>